<dbReference type="EMBL" id="JAMZMK010008858">
    <property type="protein sequence ID" value="KAI7738191.1"/>
    <property type="molecule type" value="Genomic_DNA"/>
</dbReference>
<evidence type="ECO:0000313" key="2">
    <source>
        <dbReference type="EMBL" id="KAI7738191.1"/>
    </source>
</evidence>
<protein>
    <submittedName>
        <fullName evidence="2">Uncharacterized protein</fullName>
    </submittedName>
</protein>
<accession>A0AAD5GF89</accession>
<gene>
    <name evidence="2" type="ORF">M8C21_018371</name>
</gene>
<feature type="region of interest" description="Disordered" evidence="1">
    <location>
        <begin position="1"/>
        <end position="24"/>
    </location>
</feature>
<name>A0AAD5GF89_AMBAR</name>
<evidence type="ECO:0000256" key="1">
    <source>
        <dbReference type="SAM" id="MobiDB-lite"/>
    </source>
</evidence>
<evidence type="ECO:0000313" key="3">
    <source>
        <dbReference type="Proteomes" id="UP001206925"/>
    </source>
</evidence>
<feature type="compositionally biased region" description="Polar residues" evidence="1">
    <location>
        <begin position="1"/>
        <end position="20"/>
    </location>
</feature>
<sequence>MNLQASIAGQYSRQVSNQGGASLPAIPQQQNMMQNSEGGPRAPPSMEHARQFIQDKIHKFLMQRLTREVPPKNYLDIIRRLEEGLFKSASTKEEYLNLDTLENRLQALLKRNSLSSHNQRLQQQNNANVSMGTMIPTPGIPQSGNSSNMLSSVANQGSFSMNTLGPSRNMHTGSLSDGSQQAMSNFSLTGGQRTGSQMMPTPGLNNSNNSTSNQSYMKLEPTNNVSVISNVDSTMVSQPLQQKQQVGGQNSRILHSLGSHMGGGIRSTMTQKSYGFPNGSLNGNVGMMGKSSQMVMDQETFLSQQPHLHH</sequence>
<comment type="caution">
    <text evidence="2">The sequence shown here is derived from an EMBL/GenBank/DDBJ whole genome shotgun (WGS) entry which is preliminary data.</text>
</comment>
<dbReference type="Proteomes" id="UP001206925">
    <property type="component" value="Unassembled WGS sequence"/>
</dbReference>
<dbReference type="AlphaFoldDB" id="A0AAD5GF89"/>
<proteinExistence type="predicted"/>
<organism evidence="2 3">
    <name type="scientific">Ambrosia artemisiifolia</name>
    <name type="common">Common ragweed</name>
    <dbReference type="NCBI Taxonomy" id="4212"/>
    <lineage>
        <taxon>Eukaryota</taxon>
        <taxon>Viridiplantae</taxon>
        <taxon>Streptophyta</taxon>
        <taxon>Embryophyta</taxon>
        <taxon>Tracheophyta</taxon>
        <taxon>Spermatophyta</taxon>
        <taxon>Magnoliopsida</taxon>
        <taxon>eudicotyledons</taxon>
        <taxon>Gunneridae</taxon>
        <taxon>Pentapetalae</taxon>
        <taxon>asterids</taxon>
        <taxon>campanulids</taxon>
        <taxon>Asterales</taxon>
        <taxon>Asteraceae</taxon>
        <taxon>Asteroideae</taxon>
        <taxon>Heliantheae alliance</taxon>
        <taxon>Heliantheae</taxon>
        <taxon>Ambrosia</taxon>
    </lineage>
</organism>
<keyword evidence="3" id="KW-1185">Reference proteome</keyword>
<reference evidence="2" key="1">
    <citation type="submission" date="2022-06" db="EMBL/GenBank/DDBJ databases">
        <title>Uncovering the hologenomic basis of an extraordinary plant invasion.</title>
        <authorList>
            <person name="Bieker V.C."/>
            <person name="Martin M.D."/>
            <person name="Gilbert T."/>
            <person name="Hodgins K."/>
            <person name="Battlay P."/>
            <person name="Petersen B."/>
            <person name="Wilson J."/>
        </authorList>
    </citation>
    <scope>NUCLEOTIDE SEQUENCE</scope>
    <source>
        <strain evidence="2">AA19_3_7</strain>
        <tissue evidence="2">Leaf</tissue>
    </source>
</reference>